<feature type="domain" description="Thioester reductase (TE)" evidence="3">
    <location>
        <begin position="368"/>
        <end position="446"/>
    </location>
</feature>
<organism evidence="4 5">
    <name type="scientific">Colletotrichum destructivum</name>
    <dbReference type="NCBI Taxonomy" id="34406"/>
    <lineage>
        <taxon>Eukaryota</taxon>
        <taxon>Fungi</taxon>
        <taxon>Dikarya</taxon>
        <taxon>Ascomycota</taxon>
        <taxon>Pezizomycotina</taxon>
        <taxon>Sordariomycetes</taxon>
        <taxon>Hypocreomycetidae</taxon>
        <taxon>Glomerellales</taxon>
        <taxon>Glomerellaceae</taxon>
        <taxon>Colletotrichum</taxon>
        <taxon>Colletotrichum destructivum species complex</taxon>
    </lineage>
</organism>
<accession>A0AAX4IMD5</accession>
<dbReference type="PANTHER" id="PTHR44845:SF1">
    <property type="entry name" value="L-2-AMINOADIPATE REDUCTASE"/>
    <property type="match status" value="1"/>
</dbReference>
<keyword evidence="5" id="KW-1185">Reference proteome</keyword>
<dbReference type="InterPro" id="IPR013120">
    <property type="entry name" value="FAR_NAD-bd"/>
</dbReference>
<dbReference type="Gene3D" id="3.30.300.30">
    <property type="match status" value="1"/>
</dbReference>
<dbReference type="KEGG" id="cdet:87945695"/>
<dbReference type="Gene3D" id="3.40.50.720">
    <property type="entry name" value="NAD(P)-binding Rossmann-like Domain"/>
    <property type="match status" value="1"/>
</dbReference>
<dbReference type="InterPro" id="IPR045851">
    <property type="entry name" value="AMP-bd_C_sf"/>
</dbReference>
<dbReference type="Proteomes" id="UP001322277">
    <property type="component" value="Chromosome 6"/>
</dbReference>
<dbReference type="InterPro" id="IPR036291">
    <property type="entry name" value="NAD(P)-bd_dom_sf"/>
</dbReference>
<dbReference type="Pfam" id="PF07993">
    <property type="entry name" value="NAD_binding_4"/>
    <property type="match status" value="1"/>
</dbReference>
<evidence type="ECO:0000313" key="4">
    <source>
        <dbReference type="EMBL" id="WQF84178.1"/>
    </source>
</evidence>
<dbReference type="SUPFAM" id="SSF56801">
    <property type="entry name" value="Acetyl-CoA synthetase-like"/>
    <property type="match status" value="1"/>
</dbReference>
<dbReference type="Gene3D" id="1.10.1200.10">
    <property type="entry name" value="ACP-like"/>
    <property type="match status" value="1"/>
</dbReference>
<gene>
    <name evidence="4" type="ORF">CDEST_09192</name>
</gene>
<dbReference type="EMBL" id="CP137310">
    <property type="protein sequence ID" value="WQF84178.1"/>
    <property type="molecule type" value="Genomic_DNA"/>
</dbReference>
<evidence type="ECO:0000256" key="1">
    <source>
        <dbReference type="ARBA" id="ARBA00022450"/>
    </source>
</evidence>
<keyword evidence="1" id="KW-0596">Phosphopantetheine</keyword>
<sequence length="462" mass="50996">MLEGLRLTNCTSRTDITADVSFQSINLDESTRLGDGEEVEEEGKAERQLQEQFAVSKALPNYTARILNPAGKPQPIHYTGEIYISSKGVAMRSYLGLPKKTRKKFFSDPSSSNILYRSGDSSQLLSHGTLLCFGRLEGDLQIKLRGLRLELEEVETALLGASKGLLSTIVVSRDRDYFMPAAIIPLNTLPTSPNGKFDRKAIAALAPPATAPNSTDQVQAAWVEVGEREEEKKTMNIREGELSLLWEWVLPSTATIAMGRVTPLSEFFMRGGNFMPVMRLQALISESMGVNVMTRTLFRAGTLKAMAKAVFSRRDVHDAAAAEGRTEEMNLEKETEVPEWLKGRLHEMSSVEDDEALPVKSEGLNVVLTGAAGFFGGRILNALLQSPAVRTVHCIALDDDDDDNSHSYSYSDLQKIISSNTTTKTVQTFRGSLADPKLGLTPSETRLIEGRRHHPRRLQRSP</sequence>
<evidence type="ECO:0000313" key="5">
    <source>
        <dbReference type="Proteomes" id="UP001322277"/>
    </source>
</evidence>
<dbReference type="GeneID" id="87945695"/>
<reference evidence="5" key="1">
    <citation type="journal article" date="2023" name="bioRxiv">
        <title>Complete genome of the Medicago anthracnose fungus, Colletotrichum destructivum, reveals a mini-chromosome-like region within a core chromosome.</title>
        <authorList>
            <person name="Lapalu N."/>
            <person name="Simon A."/>
            <person name="Lu A."/>
            <person name="Plaumann P.-L."/>
            <person name="Amselem J."/>
            <person name="Pigne S."/>
            <person name="Auger A."/>
            <person name="Koch C."/>
            <person name="Dallery J.-F."/>
            <person name="O'Connell R.J."/>
        </authorList>
    </citation>
    <scope>NUCLEOTIDE SEQUENCE [LARGE SCALE GENOMIC DNA]</scope>
    <source>
        <strain evidence="5">CBS 520.97</strain>
    </source>
</reference>
<evidence type="ECO:0000259" key="3">
    <source>
        <dbReference type="Pfam" id="PF07993"/>
    </source>
</evidence>
<dbReference type="AlphaFoldDB" id="A0AAX4IMD5"/>
<dbReference type="InterPro" id="IPR042099">
    <property type="entry name" value="ANL_N_sf"/>
</dbReference>
<protein>
    <submittedName>
        <fullName evidence="4">AMP-dependent synthetase/ligase domain, fatty acyl-coenzyme A reductase, NAD-binding</fullName>
    </submittedName>
</protein>
<proteinExistence type="predicted"/>
<dbReference type="PANTHER" id="PTHR44845">
    <property type="entry name" value="CARRIER DOMAIN-CONTAINING PROTEIN"/>
    <property type="match status" value="1"/>
</dbReference>
<dbReference type="SUPFAM" id="SSF51735">
    <property type="entry name" value="NAD(P)-binding Rossmann-fold domains"/>
    <property type="match status" value="1"/>
</dbReference>
<evidence type="ECO:0000256" key="2">
    <source>
        <dbReference type="ARBA" id="ARBA00022553"/>
    </source>
</evidence>
<dbReference type="RefSeq" id="XP_062781402.1">
    <property type="nucleotide sequence ID" value="XM_062925351.1"/>
</dbReference>
<dbReference type="InterPro" id="IPR036736">
    <property type="entry name" value="ACP-like_sf"/>
</dbReference>
<dbReference type="Gene3D" id="3.40.50.12780">
    <property type="entry name" value="N-terminal domain of ligase-like"/>
    <property type="match status" value="1"/>
</dbReference>
<name>A0AAX4IMD5_9PEZI</name>
<keyword evidence="2" id="KW-0597">Phosphoprotein</keyword>